<evidence type="ECO:0000256" key="1">
    <source>
        <dbReference type="SAM" id="MobiDB-lite"/>
    </source>
</evidence>
<reference evidence="2" key="1">
    <citation type="submission" date="2021-04" db="EMBL/GenBank/DDBJ databases">
        <title>Complete genome sequence for Sulfitobacter sp. strain JK7-1.</title>
        <authorList>
            <person name="Park S.-J."/>
        </authorList>
    </citation>
    <scope>NUCLEOTIDE SEQUENCE</scope>
    <source>
        <strain evidence="2">JK7-1</strain>
    </source>
</reference>
<accession>A0A975PNQ8</accession>
<feature type="compositionally biased region" description="Basic and acidic residues" evidence="1">
    <location>
        <begin position="118"/>
        <end position="133"/>
    </location>
</feature>
<protein>
    <submittedName>
        <fullName evidence="2">Uncharacterized protein</fullName>
    </submittedName>
</protein>
<feature type="compositionally biased region" description="Acidic residues" evidence="1">
    <location>
        <begin position="104"/>
        <end position="117"/>
    </location>
</feature>
<feature type="compositionally biased region" description="Low complexity" evidence="1">
    <location>
        <begin position="63"/>
        <end position="76"/>
    </location>
</feature>
<dbReference type="EMBL" id="CP073581">
    <property type="protein sequence ID" value="QUJ78093.1"/>
    <property type="molecule type" value="Genomic_DNA"/>
</dbReference>
<organism evidence="2 3">
    <name type="scientific">Sulfitobacter albidus</name>
    <dbReference type="NCBI Taxonomy" id="2829501"/>
    <lineage>
        <taxon>Bacteria</taxon>
        <taxon>Pseudomonadati</taxon>
        <taxon>Pseudomonadota</taxon>
        <taxon>Alphaproteobacteria</taxon>
        <taxon>Rhodobacterales</taxon>
        <taxon>Roseobacteraceae</taxon>
        <taxon>Sulfitobacter</taxon>
    </lineage>
</organism>
<name>A0A975PNQ8_9RHOB</name>
<evidence type="ECO:0000313" key="2">
    <source>
        <dbReference type="EMBL" id="QUJ78093.1"/>
    </source>
</evidence>
<feature type="compositionally biased region" description="Acidic residues" evidence="1">
    <location>
        <begin position="157"/>
        <end position="202"/>
    </location>
</feature>
<feature type="region of interest" description="Disordered" evidence="1">
    <location>
        <begin position="21"/>
        <end position="233"/>
    </location>
</feature>
<evidence type="ECO:0000313" key="3">
    <source>
        <dbReference type="Proteomes" id="UP000683291"/>
    </source>
</evidence>
<dbReference type="KEGG" id="sual:KDD17_09695"/>
<dbReference type="AlphaFoldDB" id="A0A975PNQ8"/>
<proteinExistence type="predicted"/>
<dbReference type="Proteomes" id="UP000683291">
    <property type="component" value="Chromosome 1"/>
</dbReference>
<sequence length="360" mass="38322">MSKPVPHDEVEDVLSSIRRLVSETKRPMAGLRNDAPAPQTPQPEAAEEESRFVLTPALRVAEDPAPMAPTDDAPAPLRLGDVALHTELPGESTEHEPQAPLAQPDEDVVEDVVEDDAGADRTSAHTDVTHTDPADFAAAFFDEEGGAPARETSDTVASDEDGFTDDEAQDEPAEEAFEDDTFDDETLSDAAFDDGPVEEDAPFADASAEAVAVQMQHGDSDAAPTSEPAAADGPRLTSKIAALGTAIKAIQQDFEPDGSDQAADLSPVDVAAMAWEDDVELDGRGAPIEEPQAEATHDPDADVDADAGEDQLLDEAALRALVSEIVRSELQGVLGERITRNVRKLVRREIHRALTAQEME</sequence>
<dbReference type="RefSeq" id="WP_212706286.1">
    <property type="nucleotide sequence ID" value="NZ_CP073581.1"/>
</dbReference>
<keyword evidence="3" id="KW-1185">Reference proteome</keyword>
<feature type="region of interest" description="Disordered" evidence="1">
    <location>
        <begin position="282"/>
        <end position="309"/>
    </location>
</feature>
<gene>
    <name evidence="2" type="ORF">KDD17_09695</name>
</gene>